<evidence type="ECO:0000313" key="2">
    <source>
        <dbReference type="EMBL" id="PKY43469.1"/>
    </source>
</evidence>
<dbReference type="EMBL" id="LLXI01000256">
    <property type="protein sequence ID" value="PKY43469.1"/>
    <property type="molecule type" value="Genomic_DNA"/>
</dbReference>
<reference evidence="3 4" key="1">
    <citation type="submission" date="2015-10" db="EMBL/GenBank/DDBJ databases">
        <title>Genome analyses suggest a sexual origin of heterokaryosis in a supposedly ancient asexual fungus.</title>
        <authorList>
            <person name="Ropars J."/>
            <person name="Sedzielewska K."/>
            <person name="Noel J."/>
            <person name="Charron P."/>
            <person name="Farinelli L."/>
            <person name="Marton T."/>
            <person name="Kruger M."/>
            <person name="Pelin A."/>
            <person name="Brachmann A."/>
            <person name="Corradi N."/>
        </authorList>
    </citation>
    <scope>NUCLEOTIDE SEQUENCE [LARGE SCALE GENOMIC DNA]</scope>
    <source>
        <strain evidence="3 4">A4</strain>
    </source>
</reference>
<keyword evidence="4" id="KW-1185">Reference proteome</keyword>
<dbReference type="EMBL" id="LLXI01000816">
    <property type="protein sequence ID" value="PKY50037.1"/>
    <property type="molecule type" value="Genomic_DNA"/>
</dbReference>
<protein>
    <submittedName>
        <fullName evidence="3">Uncharacterized protein</fullName>
    </submittedName>
</protein>
<feature type="chain" id="PRO_5015081015" evidence="1">
    <location>
        <begin position="23"/>
        <end position="106"/>
    </location>
</feature>
<evidence type="ECO:0000313" key="3">
    <source>
        <dbReference type="EMBL" id="PKY50037.1"/>
    </source>
</evidence>
<evidence type="ECO:0000313" key="4">
    <source>
        <dbReference type="Proteomes" id="UP000234323"/>
    </source>
</evidence>
<comment type="caution">
    <text evidence="3">The sequence shown here is derived from an EMBL/GenBank/DDBJ whole genome shotgun (WGS) entry which is preliminary data.</text>
</comment>
<dbReference type="Proteomes" id="UP000234323">
    <property type="component" value="Unassembled WGS sequence"/>
</dbReference>
<feature type="signal peptide" evidence="1">
    <location>
        <begin position="1"/>
        <end position="22"/>
    </location>
</feature>
<sequence>MSRLFIFITLFLTLSLAWFAQSAPATNYPEGCPPATLKEPTVQIQFPSDRSNRHEFIYFSQDSSNPFEARKCDYCGGMSDSCCATVCGCMGYRYYRCLECQCGCGN</sequence>
<dbReference type="OrthoDB" id="10281604at2759"/>
<proteinExistence type="predicted"/>
<organism evidence="3 4">
    <name type="scientific">Rhizophagus irregularis</name>
    <dbReference type="NCBI Taxonomy" id="588596"/>
    <lineage>
        <taxon>Eukaryota</taxon>
        <taxon>Fungi</taxon>
        <taxon>Fungi incertae sedis</taxon>
        <taxon>Mucoromycota</taxon>
        <taxon>Glomeromycotina</taxon>
        <taxon>Glomeromycetes</taxon>
        <taxon>Glomerales</taxon>
        <taxon>Glomeraceae</taxon>
        <taxon>Rhizophagus</taxon>
    </lineage>
</organism>
<gene>
    <name evidence="2" type="ORF">RhiirA4_457463</name>
    <name evidence="3" type="ORF">RhiirA4_466279</name>
</gene>
<accession>A0A2I1GTU1</accession>
<dbReference type="AlphaFoldDB" id="A0A2I1GTU1"/>
<keyword evidence="1" id="KW-0732">Signal</keyword>
<name>A0A2I1GTU1_9GLOM</name>
<evidence type="ECO:0000256" key="1">
    <source>
        <dbReference type="SAM" id="SignalP"/>
    </source>
</evidence>